<evidence type="ECO:0000256" key="1">
    <source>
        <dbReference type="SAM" id="MobiDB-lite"/>
    </source>
</evidence>
<keyword evidence="2" id="KW-0472">Membrane</keyword>
<keyword evidence="4" id="KW-1185">Reference proteome</keyword>
<feature type="region of interest" description="Disordered" evidence="1">
    <location>
        <begin position="38"/>
        <end position="74"/>
    </location>
</feature>
<feature type="transmembrane region" description="Helical" evidence="2">
    <location>
        <begin position="6"/>
        <end position="24"/>
    </location>
</feature>
<evidence type="ECO:0000313" key="3">
    <source>
        <dbReference type="EMBL" id="RBP43217.1"/>
    </source>
</evidence>
<sequence length="74" mass="7883">MGVLNGIITAVALVTFIGIVWWAYSRGRAKDNTEASLLPFALPDEDESGKGEEGGEDDSSGPSMNDKKQGDTHE</sequence>
<feature type="compositionally biased region" description="Basic and acidic residues" evidence="1">
    <location>
        <begin position="65"/>
        <end position="74"/>
    </location>
</feature>
<dbReference type="AlphaFoldDB" id="A0A366HKY7"/>
<keyword evidence="2" id="KW-1133">Transmembrane helix</keyword>
<evidence type="ECO:0000256" key="2">
    <source>
        <dbReference type="SAM" id="Phobius"/>
    </source>
</evidence>
<reference evidence="3 4" key="1">
    <citation type="submission" date="2018-06" db="EMBL/GenBank/DDBJ databases">
        <title>Genomic Encyclopedia of Type Strains, Phase IV (KMG-IV): sequencing the most valuable type-strain genomes for metagenomic binning, comparative biology and taxonomic classification.</title>
        <authorList>
            <person name="Goeker M."/>
        </authorList>
    </citation>
    <scope>NUCLEOTIDE SEQUENCE [LARGE SCALE GENOMIC DNA]</scope>
    <source>
        <strain evidence="3 4">DSM 25520</strain>
    </source>
</reference>
<dbReference type="Proteomes" id="UP000253628">
    <property type="component" value="Unassembled WGS sequence"/>
</dbReference>
<proteinExistence type="predicted"/>
<evidence type="ECO:0000313" key="4">
    <source>
        <dbReference type="Proteomes" id="UP000253628"/>
    </source>
</evidence>
<gene>
    <name evidence="3" type="ORF">DFR37_101345</name>
</gene>
<protein>
    <submittedName>
        <fullName evidence="3">Cytochrome c oxidase cbb3-type subunit 4</fullName>
    </submittedName>
</protein>
<accession>A0A366HKY7</accession>
<dbReference type="EMBL" id="QNRQ01000001">
    <property type="protein sequence ID" value="RBP43217.1"/>
    <property type="molecule type" value="Genomic_DNA"/>
</dbReference>
<dbReference type="RefSeq" id="WP_113931513.1">
    <property type="nucleotide sequence ID" value="NZ_JACCEU010000001.1"/>
</dbReference>
<dbReference type="OrthoDB" id="8604580at2"/>
<comment type="caution">
    <text evidence="3">The sequence shown here is derived from an EMBL/GenBank/DDBJ whole genome shotgun (WGS) entry which is preliminary data.</text>
</comment>
<organism evidence="3 4">
    <name type="scientific">Eoetvoesiella caeni</name>
    <dbReference type="NCBI Taxonomy" id="645616"/>
    <lineage>
        <taxon>Bacteria</taxon>
        <taxon>Pseudomonadati</taxon>
        <taxon>Pseudomonadota</taxon>
        <taxon>Betaproteobacteria</taxon>
        <taxon>Burkholderiales</taxon>
        <taxon>Alcaligenaceae</taxon>
        <taxon>Eoetvoesiella</taxon>
    </lineage>
</organism>
<keyword evidence="2" id="KW-0812">Transmembrane</keyword>
<name>A0A366HKY7_9BURK</name>